<accession>A0AAN8WXT5</accession>
<dbReference type="EMBL" id="JAXCGZ010011666">
    <property type="protein sequence ID" value="KAK7074325.1"/>
    <property type="molecule type" value="Genomic_DNA"/>
</dbReference>
<name>A0AAN8WXT5_HALRR</name>
<feature type="chain" id="PRO_5042900041" description="Apple domain-containing protein" evidence="2">
    <location>
        <begin position="28"/>
        <end position="231"/>
    </location>
</feature>
<feature type="region of interest" description="Disordered" evidence="1">
    <location>
        <begin position="178"/>
        <end position="231"/>
    </location>
</feature>
<reference evidence="3 4" key="1">
    <citation type="submission" date="2023-11" db="EMBL/GenBank/DDBJ databases">
        <title>Halocaridina rubra genome assembly.</title>
        <authorList>
            <person name="Smith C."/>
        </authorList>
    </citation>
    <scope>NUCLEOTIDE SEQUENCE [LARGE SCALE GENOMIC DNA]</scope>
    <source>
        <strain evidence="3">EP-1</strain>
        <tissue evidence="3">Whole</tissue>
    </source>
</reference>
<evidence type="ECO:0000256" key="2">
    <source>
        <dbReference type="SAM" id="SignalP"/>
    </source>
</evidence>
<keyword evidence="4" id="KW-1185">Reference proteome</keyword>
<gene>
    <name evidence="3" type="ORF">SK128_000272</name>
</gene>
<evidence type="ECO:0000256" key="1">
    <source>
        <dbReference type="SAM" id="MobiDB-lite"/>
    </source>
</evidence>
<protein>
    <recommendedName>
        <fullName evidence="5">Apple domain-containing protein</fullName>
    </recommendedName>
</protein>
<sequence length="231" mass="26179">MATLEWRSSTVLFLISVSLLNILIIEAGQPSVYFVRTQYFNFFMAPQMALRTNESENILTNNMTDCKCRMACFTTDCKVWSVVKPTGQPTECRLGSKGPLDCNLENNTDGTYFFRQESVPGTYFSLQDNLFYVQLPNKEIVDEAKITCAKIPGHRLVILKTLLQYDFFKKSFSTNPNNTATITNQDNQPSTNNQRSNRLQNREENTRDKLGAVSNLNRPLKSSSPTASVTQ</sequence>
<proteinExistence type="predicted"/>
<evidence type="ECO:0000313" key="3">
    <source>
        <dbReference type="EMBL" id="KAK7074325.1"/>
    </source>
</evidence>
<feature type="compositionally biased region" description="Polar residues" evidence="1">
    <location>
        <begin position="178"/>
        <end position="199"/>
    </location>
</feature>
<evidence type="ECO:0008006" key="5">
    <source>
        <dbReference type="Google" id="ProtNLM"/>
    </source>
</evidence>
<dbReference type="Proteomes" id="UP001381693">
    <property type="component" value="Unassembled WGS sequence"/>
</dbReference>
<comment type="caution">
    <text evidence="3">The sequence shown here is derived from an EMBL/GenBank/DDBJ whole genome shotgun (WGS) entry which is preliminary data.</text>
</comment>
<keyword evidence="2" id="KW-0732">Signal</keyword>
<organism evidence="3 4">
    <name type="scientific">Halocaridina rubra</name>
    <name type="common">Hawaiian red shrimp</name>
    <dbReference type="NCBI Taxonomy" id="373956"/>
    <lineage>
        <taxon>Eukaryota</taxon>
        <taxon>Metazoa</taxon>
        <taxon>Ecdysozoa</taxon>
        <taxon>Arthropoda</taxon>
        <taxon>Crustacea</taxon>
        <taxon>Multicrustacea</taxon>
        <taxon>Malacostraca</taxon>
        <taxon>Eumalacostraca</taxon>
        <taxon>Eucarida</taxon>
        <taxon>Decapoda</taxon>
        <taxon>Pleocyemata</taxon>
        <taxon>Caridea</taxon>
        <taxon>Atyoidea</taxon>
        <taxon>Atyidae</taxon>
        <taxon>Halocaridina</taxon>
    </lineage>
</organism>
<dbReference type="AlphaFoldDB" id="A0AAN8WXT5"/>
<evidence type="ECO:0000313" key="4">
    <source>
        <dbReference type="Proteomes" id="UP001381693"/>
    </source>
</evidence>
<feature type="signal peptide" evidence="2">
    <location>
        <begin position="1"/>
        <end position="27"/>
    </location>
</feature>
<feature type="compositionally biased region" description="Basic and acidic residues" evidence="1">
    <location>
        <begin position="200"/>
        <end position="210"/>
    </location>
</feature>
<feature type="compositionally biased region" description="Polar residues" evidence="1">
    <location>
        <begin position="214"/>
        <end position="231"/>
    </location>
</feature>